<feature type="non-terminal residue" evidence="1">
    <location>
        <position position="74"/>
    </location>
</feature>
<sequence length="74" mass="8512">MAPDRTQLQNMSQKKDELFKVYAQRWRELAAQVRPPLLETELVDMFTNTLQGAYYEKMVGSVSSVFADLVKIGE</sequence>
<name>A0A392U904_9FABA</name>
<keyword evidence="2" id="KW-1185">Reference proteome</keyword>
<proteinExistence type="predicted"/>
<accession>A0A392U904</accession>
<dbReference type="PANTHER" id="PTHR32108">
    <property type="entry name" value="DNA-DIRECTED RNA POLYMERASE SUBUNIT ALPHA"/>
    <property type="match status" value="1"/>
</dbReference>
<protein>
    <submittedName>
        <fullName evidence="1">Uncharacterized protein</fullName>
    </submittedName>
</protein>
<comment type="caution">
    <text evidence="1">The sequence shown here is derived from an EMBL/GenBank/DDBJ whole genome shotgun (WGS) entry which is preliminary data.</text>
</comment>
<dbReference type="EMBL" id="LXQA010753411">
    <property type="protein sequence ID" value="MCI69307.1"/>
    <property type="molecule type" value="Genomic_DNA"/>
</dbReference>
<evidence type="ECO:0000313" key="2">
    <source>
        <dbReference type="Proteomes" id="UP000265520"/>
    </source>
</evidence>
<dbReference type="AlphaFoldDB" id="A0A392U904"/>
<organism evidence="1 2">
    <name type="scientific">Trifolium medium</name>
    <dbReference type="NCBI Taxonomy" id="97028"/>
    <lineage>
        <taxon>Eukaryota</taxon>
        <taxon>Viridiplantae</taxon>
        <taxon>Streptophyta</taxon>
        <taxon>Embryophyta</taxon>
        <taxon>Tracheophyta</taxon>
        <taxon>Spermatophyta</taxon>
        <taxon>Magnoliopsida</taxon>
        <taxon>eudicotyledons</taxon>
        <taxon>Gunneridae</taxon>
        <taxon>Pentapetalae</taxon>
        <taxon>rosids</taxon>
        <taxon>fabids</taxon>
        <taxon>Fabales</taxon>
        <taxon>Fabaceae</taxon>
        <taxon>Papilionoideae</taxon>
        <taxon>50 kb inversion clade</taxon>
        <taxon>NPAAA clade</taxon>
        <taxon>Hologalegina</taxon>
        <taxon>IRL clade</taxon>
        <taxon>Trifolieae</taxon>
        <taxon>Trifolium</taxon>
    </lineage>
</organism>
<dbReference type="Proteomes" id="UP000265520">
    <property type="component" value="Unassembled WGS sequence"/>
</dbReference>
<reference evidence="1 2" key="1">
    <citation type="journal article" date="2018" name="Front. Plant Sci.">
        <title>Red Clover (Trifolium pratense) and Zigzag Clover (T. medium) - A Picture of Genomic Similarities and Differences.</title>
        <authorList>
            <person name="Dluhosova J."/>
            <person name="Istvanek J."/>
            <person name="Nedelnik J."/>
            <person name="Repkova J."/>
        </authorList>
    </citation>
    <scope>NUCLEOTIDE SEQUENCE [LARGE SCALE GENOMIC DNA]</scope>
    <source>
        <strain evidence="2">cv. 10/8</strain>
        <tissue evidence="1">Leaf</tissue>
    </source>
</reference>
<evidence type="ECO:0000313" key="1">
    <source>
        <dbReference type="EMBL" id="MCI69307.1"/>
    </source>
</evidence>
<dbReference type="PANTHER" id="PTHR32108:SF9">
    <property type="entry name" value="REVERSE TRANSCRIPTASE RNASE H-LIKE DOMAIN-CONTAINING PROTEIN"/>
    <property type="match status" value="1"/>
</dbReference>